<dbReference type="AlphaFoldDB" id="A0A396K3S9"/>
<dbReference type="Gramene" id="rna6808">
    <property type="protein sequence ID" value="RHN82633.1"/>
    <property type="gene ID" value="gene6808"/>
</dbReference>
<evidence type="ECO:0000313" key="1">
    <source>
        <dbReference type="EMBL" id="RHN82633.1"/>
    </source>
</evidence>
<accession>A0A396K3S9</accession>
<organism evidence="1 2">
    <name type="scientific">Medicago truncatula</name>
    <name type="common">Barrel medic</name>
    <name type="synonym">Medicago tribuloides</name>
    <dbReference type="NCBI Taxonomy" id="3880"/>
    <lineage>
        <taxon>Eukaryota</taxon>
        <taxon>Viridiplantae</taxon>
        <taxon>Streptophyta</taxon>
        <taxon>Embryophyta</taxon>
        <taxon>Tracheophyta</taxon>
        <taxon>Spermatophyta</taxon>
        <taxon>Magnoliopsida</taxon>
        <taxon>eudicotyledons</taxon>
        <taxon>Gunneridae</taxon>
        <taxon>Pentapetalae</taxon>
        <taxon>rosids</taxon>
        <taxon>fabids</taxon>
        <taxon>Fabales</taxon>
        <taxon>Fabaceae</taxon>
        <taxon>Papilionoideae</taxon>
        <taxon>50 kb inversion clade</taxon>
        <taxon>NPAAA clade</taxon>
        <taxon>Hologalegina</taxon>
        <taxon>IRL clade</taxon>
        <taxon>Trifolieae</taxon>
        <taxon>Medicago</taxon>
    </lineage>
</organism>
<sequence>MSTNRARVMQFKPWKQAIIMINMLTRHLLHLHTFLKLILTNSTLIQLRAQQRIINSYRWKILNSLFRCRRCSVTVRIILCELLNQLLEASTEEVIAKVRGNTKPRFGFRRIIDLELNVCTVGVKAVEMILKESEWVETVGIGSGPGNGSRIKE</sequence>
<evidence type="ECO:0000313" key="2">
    <source>
        <dbReference type="Proteomes" id="UP000265566"/>
    </source>
</evidence>
<reference evidence="2" key="1">
    <citation type="journal article" date="2018" name="Nat. Plants">
        <title>Whole-genome landscape of Medicago truncatula symbiotic genes.</title>
        <authorList>
            <person name="Pecrix Y."/>
            <person name="Staton S.E."/>
            <person name="Sallet E."/>
            <person name="Lelandais-Briere C."/>
            <person name="Moreau S."/>
            <person name="Carrere S."/>
            <person name="Blein T."/>
            <person name="Jardinaud M.F."/>
            <person name="Latrasse D."/>
            <person name="Zouine M."/>
            <person name="Zahm M."/>
            <person name="Kreplak J."/>
            <person name="Mayjonade B."/>
            <person name="Satge C."/>
            <person name="Perez M."/>
            <person name="Cauet S."/>
            <person name="Marande W."/>
            <person name="Chantry-Darmon C."/>
            <person name="Lopez-Roques C."/>
            <person name="Bouchez O."/>
            <person name="Berard A."/>
            <person name="Debelle F."/>
            <person name="Munos S."/>
            <person name="Bendahmane A."/>
            <person name="Berges H."/>
            <person name="Niebel A."/>
            <person name="Buitink J."/>
            <person name="Frugier F."/>
            <person name="Benhamed M."/>
            <person name="Crespi M."/>
            <person name="Gouzy J."/>
            <person name="Gamas P."/>
        </authorList>
    </citation>
    <scope>NUCLEOTIDE SEQUENCE [LARGE SCALE GENOMIC DNA]</scope>
    <source>
        <strain evidence="2">cv. Jemalong A17</strain>
    </source>
</reference>
<comment type="caution">
    <text evidence="1">The sequence shown here is derived from an EMBL/GenBank/DDBJ whole genome shotgun (WGS) entry which is preliminary data.</text>
</comment>
<name>A0A396K3S9_MEDTR</name>
<dbReference type="Proteomes" id="UP000265566">
    <property type="component" value="Chromosome 1"/>
</dbReference>
<protein>
    <submittedName>
        <fullName evidence="1">Uncharacterized protein</fullName>
    </submittedName>
</protein>
<gene>
    <name evidence="1" type="ORF">MtrunA17_Chr1g0211901</name>
</gene>
<dbReference type="EMBL" id="PSQE01000001">
    <property type="protein sequence ID" value="RHN82633.1"/>
    <property type="molecule type" value="Genomic_DNA"/>
</dbReference>
<proteinExistence type="predicted"/>